<keyword evidence="4" id="KW-0597">Phosphoprotein</keyword>
<dbReference type="SUPFAM" id="SSF47384">
    <property type="entry name" value="Homodimeric domain of signal transducing histidine kinase"/>
    <property type="match status" value="1"/>
</dbReference>
<dbReference type="SMART" id="SM00388">
    <property type="entry name" value="HisKA"/>
    <property type="match status" value="1"/>
</dbReference>
<dbReference type="Pfam" id="PF02518">
    <property type="entry name" value="HATPase_c"/>
    <property type="match status" value="1"/>
</dbReference>
<dbReference type="GO" id="GO:0004721">
    <property type="term" value="F:phosphoprotein phosphatase activity"/>
    <property type="evidence" value="ECO:0007669"/>
    <property type="project" value="TreeGrafter"/>
</dbReference>
<evidence type="ECO:0000256" key="5">
    <source>
        <dbReference type="ARBA" id="ARBA00022679"/>
    </source>
</evidence>
<dbReference type="EC" id="2.7.13.3" evidence="3"/>
<organism evidence="10 11">
    <name type="scientific">Merdimmobilis hominis</name>
    <dbReference type="NCBI Taxonomy" id="2897707"/>
    <lineage>
        <taxon>Bacteria</taxon>
        <taxon>Bacillati</taxon>
        <taxon>Bacillota</taxon>
        <taxon>Clostridia</taxon>
        <taxon>Eubacteriales</taxon>
        <taxon>Oscillospiraceae</taxon>
        <taxon>Merdimmobilis</taxon>
    </lineage>
</organism>
<evidence type="ECO:0000256" key="4">
    <source>
        <dbReference type="ARBA" id="ARBA00022553"/>
    </source>
</evidence>
<dbReference type="GO" id="GO:0005886">
    <property type="term" value="C:plasma membrane"/>
    <property type="evidence" value="ECO:0007669"/>
    <property type="project" value="TreeGrafter"/>
</dbReference>
<evidence type="ECO:0000256" key="3">
    <source>
        <dbReference type="ARBA" id="ARBA00012438"/>
    </source>
</evidence>
<evidence type="ECO:0000256" key="1">
    <source>
        <dbReference type="ARBA" id="ARBA00000085"/>
    </source>
</evidence>
<dbReference type="InterPro" id="IPR005467">
    <property type="entry name" value="His_kinase_dom"/>
</dbReference>
<dbReference type="Pfam" id="PF00512">
    <property type="entry name" value="HisKA"/>
    <property type="match status" value="1"/>
</dbReference>
<gene>
    <name evidence="10" type="ORF">H6A12_06950</name>
</gene>
<keyword evidence="8" id="KW-0812">Transmembrane</keyword>
<evidence type="ECO:0000259" key="9">
    <source>
        <dbReference type="PROSITE" id="PS50109"/>
    </source>
</evidence>
<keyword evidence="7" id="KW-0902">Two-component regulatory system</keyword>
<accession>A0A938X804</accession>
<comment type="catalytic activity">
    <reaction evidence="1">
        <text>ATP + protein L-histidine = ADP + protein N-phospho-L-histidine.</text>
        <dbReference type="EC" id="2.7.13.3"/>
    </reaction>
</comment>
<dbReference type="Gene3D" id="3.30.565.10">
    <property type="entry name" value="Histidine kinase-like ATPase, C-terminal domain"/>
    <property type="match status" value="1"/>
</dbReference>
<comment type="subcellular location">
    <subcellularLocation>
        <location evidence="2">Membrane</location>
    </subcellularLocation>
</comment>
<feature type="transmembrane region" description="Helical" evidence="8">
    <location>
        <begin position="33"/>
        <end position="53"/>
    </location>
</feature>
<dbReference type="GO" id="GO:0000155">
    <property type="term" value="F:phosphorelay sensor kinase activity"/>
    <property type="evidence" value="ECO:0007669"/>
    <property type="project" value="InterPro"/>
</dbReference>
<keyword evidence="5" id="KW-0808">Transferase</keyword>
<dbReference type="AlphaFoldDB" id="A0A938X804"/>
<reference evidence="10" key="2">
    <citation type="journal article" date="2021" name="Sci. Rep.">
        <title>The distribution of antibiotic resistance genes in chicken gut microbiota commensals.</title>
        <authorList>
            <person name="Juricova H."/>
            <person name="Matiasovicova J."/>
            <person name="Kubasova T."/>
            <person name="Cejkova D."/>
            <person name="Rychlik I."/>
        </authorList>
    </citation>
    <scope>NUCLEOTIDE SEQUENCE</scope>
    <source>
        <strain evidence="10">An559</strain>
    </source>
</reference>
<dbReference type="Gene3D" id="1.10.287.130">
    <property type="match status" value="1"/>
</dbReference>
<dbReference type="CDD" id="cd00082">
    <property type="entry name" value="HisKA"/>
    <property type="match status" value="1"/>
</dbReference>
<keyword evidence="8" id="KW-1133">Transmembrane helix</keyword>
<dbReference type="PANTHER" id="PTHR45453">
    <property type="entry name" value="PHOSPHATE REGULON SENSOR PROTEIN PHOR"/>
    <property type="match status" value="1"/>
</dbReference>
<dbReference type="EMBL" id="JACJKY010000008">
    <property type="protein sequence ID" value="MBM6920886.1"/>
    <property type="molecule type" value="Genomic_DNA"/>
</dbReference>
<feature type="domain" description="Histidine kinase" evidence="9">
    <location>
        <begin position="120"/>
        <end position="332"/>
    </location>
</feature>
<dbReference type="InterPro" id="IPR004358">
    <property type="entry name" value="Sig_transdc_His_kin-like_C"/>
</dbReference>
<dbReference type="InterPro" id="IPR003661">
    <property type="entry name" value="HisK_dim/P_dom"/>
</dbReference>
<evidence type="ECO:0000256" key="8">
    <source>
        <dbReference type="SAM" id="Phobius"/>
    </source>
</evidence>
<evidence type="ECO:0000256" key="2">
    <source>
        <dbReference type="ARBA" id="ARBA00004370"/>
    </source>
</evidence>
<keyword evidence="8" id="KW-0472">Membrane</keyword>
<evidence type="ECO:0000256" key="6">
    <source>
        <dbReference type="ARBA" id="ARBA00022777"/>
    </source>
</evidence>
<dbReference type="SUPFAM" id="SSF55874">
    <property type="entry name" value="ATPase domain of HSP90 chaperone/DNA topoisomerase II/histidine kinase"/>
    <property type="match status" value="1"/>
</dbReference>
<dbReference type="Proteomes" id="UP000774750">
    <property type="component" value="Unassembled WGS sequence"/>
</dbReference>
<reference evidence="10" key="1">
    <citation type="submission" date="2020-08" db="EMBL/GenBank/DDBJ databases">
        <authorList>
            <person name="Cejkova D."/>
            <person name="Kubasova T."/>
            <person name="Jahodarova E."/>
            <person name="Rychlik I."/>
        </authorList>
    </citation>
    <scope>NUCLEOTIDE SEQUENCE</scope>
    <source>
        <strain evidence="10">An559</strain>
    </source>
</reference>
<evidence type="ECO:0000313" key="10">
    <source>
        <dbReference type="EMBL" id="MBM6920886.1"/>
    </source>
</evidence>
<proteinExistence type="predicted"/>
<dbReference type="PANTHER" id="PTHR45453:SF1">
    <property type="entry name" value="PHOSPHATE REGULON SENSOR PROTEIN PHOR"/>
    <property type="match status" value="1"/>
</dbReference>
<keyword evidence="11" id="KW-1185">Reference proteome</keyword>
<feature type="transmembrane region" description="Helical" evidence="8">
    <location>
        <begin position="7"/>
        <end position="27"/>
    </location>
</feature>
<protein>
    <recommendedName>
        <fullName evidence="3">histidine kinase</fullName>
        <ecNumber evidence="3">2.7.13.3</ecNumber>
    </recommendedName>
</protein>
<dbReference type="PROSITE" id="PS50109">
    <property type="entry name" value="HIS_KIN"/>
    <property type="match status" value="1"/>
</dbReference>
<dbReference type="InterPro" id="IPR036097">
    <property type="entry name" value="HisK_dim/P_sf"/>
</dbReference>
<name>A0A938X804_9FIRM</name>
<dbReference type="CDD" id="cd00075">
    <property type="entry name" value="HATPase"/>
    <property type="match status" value="1"/>
</dbReference>
<dbReference type="InterPro" id="IPR036890">
    <property type="entry name" value="HATPase_C_sf"/>
</dbReference>
<dbReference type="GO" id="GO:0016036">
    <property type="term" value="P:cellular response to phosphate starvation"/>
    <property type="evidence" value="ECO:0007669"/>
    <property type="project" value="TreeGrafter"/>
</dbReference>
<keyword evidence="6 10" id="KW-0418">Kinase</keyword>
<dbReference type="InterPro" id="IPR003594">
    <property type="entry name" value="HATPase_dom"/>
</dbReference>
<comment type="caution">
    <text evidence="10">The sequence shown here is derived from an EMBL/GenBank/DDBJ whole genome shotgun (WGS) entry which is preliminary data.</text>
</comment>
<dbReference type="RefSeq" id="WP_204446270.1">
    <property type="nucleotide sequence ID" value="NZ_JACJKY010000008.1"/>
</dbReference>
<sequence length="333" mass="36975">MRNKNIKWGILFCLLAAGFLLLSLLILGASAEILLFCAGFAGFASILYLLSVWQSNRKIDQLCMYLRRIANGQYDLDIRDNEEGSLSKLKNDLYKLTVQLREQAELLKKDKKYLADALADISHQLKTPLTSMMVMAELLEDPTLPEHERQTFLSEINRSLAKTQWLIESLLKMARLDADAVLFAEEQVSAAALIDAAVSPLTIRAELKDVTIKTIGQADALLCCDKSWTAEAITNLIKNCVEHTPSGGTVTVSCTNNPLHFELCITDTGNGFTPEDLPHIFERFYRGKDAKSDSVGIGLALSKAILNRQNAELSAQNVDSGAQFTVRFYKLIL</sequence>
<dbReference type="PRINTS" id="PR00344">
    <property type="entry name" value="BCTRLSENSOR"/>
</dbReference>
<evidence type="ECO:0000313" key="11">
    <source>
        <dbReference type="Proteomes" id="UP000774750"/>
    </source>
</evidence>
<evidence type="ECO:0000256" key="7">
    <source>
        <dbReference type="ARBA" id="ARBA00023012"/>
    </source>
</evidence>
<dbReference type="SMART" id="SM00387">
    <property type="entry name" value="HATPase_c"/>
    <property type="match status" value="1"/>
</dbReference>
<dbReference type="InterPro" id="IPR050351">
    <property type="entry name" value="BphY/WalK/GraS-like"/>
</dbReference>